<gene>
    <name evidence="1" type="ORF">SAMN05444354_11627</name>
</gene>
<dbReference type="Pfam" id="PF09535">
    <property type="entry name" value="Gmx_para_CXXCG"/>
    <property type="match status" value="1"/>
</dbReference>
<accession>A0A1H7Y0Q6</accession>
<dbReference type="EMBL" id="FOAP01000016">
    <property type="protein sequence ID" value="SEM39573.1"/>
    <property type="molecule type" value="Genomic_DNA"/>
</dbReference>
<dbReference type="AlphaFoldDB" id="A0A1H7Y0Q6"/>
<protein>
    <submittedName>
        <fullName evidence="1">Myxococcus xanthus double-CXXCG motif paralogous family</fullName>
    </submittedName>
</protein>
<proteinExistence type="predicted"/>
<organism evidence="1 2">
    <name type="scientific">Stigmatella aurantiaca</name>
    <dbReference type="NCBI Taxonomy" id="41"/>
    <lineage>
        <taxon>Bacteria</taxon>
        <taxon>Pseudomonadati</taxon>
        <taxon>Myxococcota</taxon>
        <taxon>Myxococcia</taxon>
        <taxon>Myxococcales</taxon>
        <taxon>Cystobacterineae</taxon>
        <taxon>Archangiaceae</taxon>
        <taxon>Stigmatella</taxon>
    </lineage>
</organism>
<dbReference type="Proteomes" id="UP000182719">
    <property type="component" value="Unassembled WGS sequence"/>
</dbReference>
<dbReference type="NCBIfam" id="TIGR02264">
    <property type="entry name" value="gmx_para_CXXCG"/>
    <property type="match status" value="1"/>
</dbReference>
<evidence type="ECO:0000313" key="2">
    <source>
        <dbReference type="Proteomes" id="UP000182719"/>
    </source>
</evidence>
<sequence>MEGTGSGHFGQLFMQDPWSLYARREAFERLQEAGIRGLRGGPLDVRFRGSRPPELLELQLEVQGQFHPACLPADPRPPCATCGNDFLKLPEQPILARESLPTSLDVFRLAAWPTLIIVTGNWVDAVQRLALDGLSFQTWETR</sequence>
<keyword evidence="2" id="KW-1185">Reference proteome</keyword>
<name>A0A1H7Y0Q6_STIAU</name>
<evidence type="ECO:0000313" key="1">
    <source>
        <dbReference type="EMBL" id="SEM39573.1"/>
    </source>
</evidence>
<reference evidence="2" key="1">
    <citation type="submission" date="2016-10" db="EMBL/GenBank/DDBJ databases">
        <authorList>
            <person name="Varghese N."/>
            <person name="Submissions S."/>
        </authorList>
    </citation>
    <scope>NUCLEOTIDE SEQUENCE [LARGE SCALE GENOMIC DNA]</scope>
    <source>
        <strain evidence="2">DSM 17044</strain>
    </source>
</reference>
<dbReference type="InterPro" id="IPR011750">
    <property type="entry name" value="Gmx_para_CXXCG"/>
</dbReference>